<dbReference type="PANTHER" id="PTHR32467:SF226">
    <property type="entry name" value="AP2_ERF DOMAIN-CONTAINING PROTEIN"/>
    <property type="match status" value="1"/>
</dbReference>
<keyword evidence="6" id="KW-0539">Nucleus</keyword>
<dbReference type="GO" id="GO:0003700">
    <property type="term" value="F:DNA-binding transcription factor activity"/>
    <property type="evidence" value="ECO:0007669"/>
    <property type="project" value="InterPro"/>
</dbReference>
<dbReference type="CDD" id="cd00018">
    <property type="entry name" value="AP2"/>
    <property type="match status" value="1"/>
</dbReference>
<dbReference type="SUPFAM" id="SSF54171">
    <property type="entry name" value="DNA-binding domain"/>
    <property type="match status" value="2"/>
</dbReference>
<comment type="subcellular location">
    <subcellularLocation>
        <location evidence="1">Nucleus</location>
    </subcellularLocation>
</comment>
<dbReference type="InterPro" id="IPR001471">
    <property type="entry name" value="AP2/ERF_dom"/>
</dbReference>
<dbReference type="Proteomes" id="UP000326939">
    <property type="component" value="Chromosome 16"/>
</dbReference>
<dbReference type="SMART" id="SM00380">
    <property type="entry name" value="AP2"/>
    <property type="match status" value="2"/>
</dbReference>
<evidence type="ECO:0000313" key="9">
    <source>
        <dbReference type="Proteomes" id="UP000326939"/>
    </source>
</evidence>
<dbReference type="PRINTS" id="PR00367">
    <property type="entry name" value="ETHRSPELEMNT"/>
</dbReference>
<dbReference type="Gene3D" id="3.30.730.10">
    <property type="entry name" value="AP2/ERF domain"/>
    <property type="match status" value="2"/>
</dbReference>
<comment type="caution">
    <text evidence="8">The sequence shown here is derived from an EMBL/GenBank/DDBJ whole genome shotgun (WGS) entry which is preliminary data.</text>
</comment>
<dbReference type="GO" id="GO:0005634">
    <property type="term" value="C:nucleus"/>
    <property type="evidence" value="ECO:0007669"/>
    <property type="project" value="UniProtKB-SubCell"/>
</dbReference>
<sequence>MLDLNLTAVSGDSSTTVKRNNNSNKKILELSNSPMESSGSFNSSSIVNADGCGDEDSCSNGEVFALNFSILSNESSSKKTVYSNNNDDDHSDRGDRTIQLFPVECGTKNAGGGFYLFSGGADAADGSRWVHELWCSSGAGDRGSTTEASEKESAWAQVEELALLSYCDDLSVNYFILIDWLSNFECDLSFAFPVLFCRDCGKQVYLGGFDTAHAAARAYDRAAIKFRGVDADINFNVSDYDEDIKQMCNFTKEEFVHTLRRQSTGFSRGSSKYRGVTLHKCGRWEARMGQFLGKKYIYLGLFDSEIEAARAYDKAAIKCNGREAVTNFEPSTYEVEMLSEPNSGDGNQNLDLNLGIAPPDTSDSLKVNSNVGGFYFHSGWDGVSTDRAPKFLNSVSATMKNQLPNGPGVTSVHPPPMWDGLNHRVFPIYEERAIEKRMEVDSFPNWSRQTQGPYGGGANALPVFSTAASSGFASSAIMAPSAAAGQLHFSSSTTLHHRNSPSLTNPSNFSQFYCRS</sequence>
<dbReference type="EMBL" id="VDCV01000016">
    <property type="protein sequence ID" value="KAB5519809.1"/>
    <property type="molecule type" value="Genomic_DNA"/>
</dbReference>
<keyword evidence="9" id="KW-1185">Reference proteome</keyword>
<gene>
    <name evidence="8" type="ORF">DKX38_024128</name>
</gene>
<evidence type="ECO:0000256" key="3">
    <source>
        <dbReference type="ARBA" id="ARBA00023015"/>
    </source>
</evidence>
<evidence type="ECO:0000259" key="7">
    <source>
        <dbReference type="PROSITE" id="PS51032"/>
    </source>
</evidence>
<evidence type="ECO:0000256" key="6">
    <source>
        <dbReference type="ARBA" id="ARBA00023242"/>
    </source>
</evidence>
<dbReference type="Pfam" id="PF00847">
    <property type="entry name" value="AP2"/>
    <property type="match status" value="1"/>
</dbReference>
<keyword evidence="4" id="KW-0238">DNA-binding</keyword>
<dbReference type="AlphaFoldDB" id="A0A5N5JKJ8"/>
<keyword evidence="3" id="KW-0805">Transcription regulation</keyword>
<feature type="domain" description="AP2/ERF" evidence="7">
    <location>
        <begin position="272"/>
        <end position="329"/>
    </location>
</feature>
<protein>
    <recommendedName>
        <fullName evidence="7">AP2/ERF domain-containing protein</fullName>
    </recommendedName>
</protein>
<name>A0A5N5JKJ8_9ROSI</name>
<evidence type="ECO:0000256" key="4">
    <source>
        <dbReference type="ARBA" id="ARBA00023125"/>
    </source>
</evidence>
<accession>A0A5N5JKJ8</accession>
<dbReference type="PROSITE" id="PS51032">
    <property type="entry name" value="AP2_ERF"/>
    <property type="match status" value="2"/>
</dbReference>
<keyword evidence="5" id="KW-0804">Transcription</keyword>
<reference evidence="9" key="1">
    <citation type="journal article" date="2019" name="Gigascience">
        <title>De novo genome assembly of the endangered Acer yangbiense, a plant species with extremely small populations endemic to Yunnan Province, China.</title>
        <authorList>
            <person name="Yang J."/>
            <person name="Wariss H.M."/>
            <person name="Tao L."/>
            <person name="Zhang R."/>
            <person name="Yun Q."/>
            <person name="Hollingsworth P."/>
            <person name="Dao Z."/>
            <person name="Luo G."/>
            <person name="Guo H."/>
            <person name="Ma Y."/>
            <person name="Sun W."/>
        </authorList>
    </citation>
    <scope>NUCLEOTIDE SEQUENCE [LARGE SCALE GENOMIC DNA]</scope>
    <source>
        <strain evidence="9">cv. br00</strain>
    </source>
</reference>
<dbReference type="InterPro" id="IPR016177">
    <property type="entry name" value="DNA-bd_dom_sf"/>
</dbReference>
<organism evidence="8 9">
    <name type="scientific">Salix brachista</name>
    <dbReference type="NCBI Taxonomy" id="2182728"/>
    <lineage>
        <taxon>Eukaryota</taxon>
        <taxon>Viridiplantae</taxon>
        <taxon>Streptophyta</taxon>
        <taxon>Embryophyta</taxon>
        <taxon>Tracheophyta</taxon>
        <taxon>Spermatophyta</taxon>
        <taxon>Magnoliopsida</taxon>
        <taxon>eudicotyledons</taxon>
        <taxon>Gunneridae</taxon>
        <taxon>Pentapetalae</taxon>
        <taxon>rosids</taxon>
        <taxon>fabids</taxon>
        <taxon>Malpighiales</taxon>
        <taxon>Salicaceae</taxon>
        <taxon>Saliceae</taxon>
        <taxon>Salix</taxon>
    </lineage>
</organism>
<dbReference type="PANTHER" id="PTHR32467">
    <property type="entry name" value="AP2-LIKE ETHYLENE-RESPONSIVE TRANSCRIPTION FACTOR"/>
    <property type="match status" value="1"/>
</dbReference>
<dbReference type="GO" id="GO:0003677">
    <property type="term" value="F:DNA binding"/>
    <property type="evidence" value="ECO:0007669"/>
    <property type="project" value="UniProtKB-KW"/>
</dbReference>
<proteinExistence type="predicted"/>
<feature type="domain" description="AP2/ERF" evidence="7">
    <location>
        <begin position="116"/>
        <end position="236"/>
    </location>
</feature>
<dbReference type="FunFam" id="3.30.730.10:FF:000002">
    <property type="entry name" value="AP2-like ethylene-responsive transcription factor"/>
    <property type="match status" value="1"/>
</dbReference>
<dbReference type="InterPro" id="IPR036955">
    <property type="entry name" value="AP2/ERF_dom_sf"/>
</dbReference>
<evidence type="ECO:0000313" key="8">
    <source>
        <dbReference type="EMBL" id="KAB5519809.1"/>
    </source>
</evidence>
<evidence type="ECO:0000256" key="5">
    <source>
        <dbReference type="ARBA" id="ARBA00023163"/>
    </source>
</evidence>
<keyword evidence="2" id="KW-0677">Repeat</keyword>
<evidence type="ECO:0000256" key="1">
    <source>
        <dbReference type="ARBA" id="ARBA00004123"/>
    </source>
</evidence>
<evidence type="ECO:0000256" key="2">
    <source>
        <dbReference type="ARBA" id="ARBA00022737"/>
    </source>
</evidence>